<dbReference type="AlphaFoldDB" id="A0A239MDZ5"/>
<protein>
    <submittedName>
        <fullName evidence="1">Uncharacterized protein</fullName>
    </submittedName>
</protein>
<organism evidence="1 2">
    <name type="scientific">Granulicella rosea</name>
    <dbReference type="NCBI Taxonomy" id="474952"/>
    <lineage>
        <taxon>Bacteria</taxon>
        <taxon>Pseudomonadati</taxon>
        <taxon>Acidobacteriota</taxon>
        <taxon>Terriglobia</taxon>
        <taxon>Terriglobales</taxon>
        <taxon>Acidobacteriaceae</taxon>
        <taxon>Granulicella</taxon>
    </lineage>
</organism>
<keyword evidence="2" id="KW-1185">Reference proteome</keyword>
<dbReference type="Proteomes" id="UP000198356">
    <property type="component" value="Unassembled WGS sequence"/>
</dbReference>
<name>A0A239MDZ5_9BACT</name>
<reference evidence="1 2" key="1">
    <citation type="submission" date="2017-06" db="EMBL/GenBank/DDBJ databases">
        <authorList>
            <person name="Kim H.J."/>
            <person name="Triplett B.A."/>
        </authorList>
    </citation>
    <scope>NUCLEOTIDE SEQUENCE [LARGE SCALE GENOMIC DNA]</scope>
    <source>
        <strain evidence="1 2">DSM 18704</strain>
    </source>
</reference>
<proteinExistence type="predicted"/>
<sequence>MPIDPENNVPLDAEQIAEMADAGKSISQFFTSPGVMKPGLKKQTR</sequence>
<evidence type="ECO:0000313" key="1">
    <source>
        <dbReference type="EMBL" id="SNT41237.1"/>
    </source>
</evidence>
<accession>A0A239MDZ5</accession>
<evidence type="ECO:0000313" key="2">
    <source>
        <dbReference type="Proteomes" id="UP000198356"/>
    </source>
</evidence>
<dbReference type="EMBL" id="FZOU01000012">
    <property type="protein sequence ID" value="SNT41237.1"/>
    <property type="molecule type" value="Genomic_DNA"/>
</dbReference>
<gene>
    <name evidence="1" type="ORF">SAMN05421770_11217</name>
</gene>